<dbReference type="RefSeq" id="WP_214057741.1">
    <property type="nucleotide sequence ID" value="NZ_BAAAHS010000117.1"/>
</dbReference>
<sequence>MADHPDPLPEALVIATTPVPPAQPARPATVKTVTHLEPAVPRRRPGRSVTSLSTRRTLRTAPAPFRIGSIEVAGHDEERCEHRSGSLRCVRGPHLGAPQAHVLVAGAPDPHHVAPPVRERSTICC</sequence>
<accession>A0ABX8ECE2</accession>
<dbReference type="EMBL" id="CP075371">
    <property type="protein sequence ID" value="QVT78111.1"/>
    <property type="molecule type" value="Genomic_DNA"/>
</dbReference>
<evidence type="ECO:0000313" key="2">
    <source>
        <dbReference type="EMBL" id="QVT78111.1"/>
    </source>
</evidence>
<proteinExistence type="predicted"/>
<evidence type="ECO:0000313" key="3">
    <source>
        <dbReference type="Proteomes" id="UP000679307"/>
    </source>
</evidence>
<gene>
    <name evidence="2" type="ORF">ENKNEFLB_00484</name>
</gene>
<reference evidence="2 3" key="1">
    <citation type="submission" date="2021-05" db="EMBL/GenBank/DDBJ databases">
        <title>Complete genome of Nocardioides aquaticus KCTC 9944T isolated from meromictic and hypersaline Ekho Lake, Antarctica.</title>
        <authorList>
            <person name="Hwang K."/>
            <person name="Kim K.M."/>
            <person name="Choe H."/>
        </authorList>
    </citation>
    <scope>NUCLEOTIDE SEQUENCE [LARGE SCALE GENOMIC DNA]</scope>
    <source>
        <strain evidence="2 3">KCTC 9944</strain>
    </source>
</reference>
<name>A0ABX8ECE2_9ACTN</name>
<evidence type="ECO:0000256" key="1">
    <source>
        <dbReference type="SAM" id="MobiDB-lite"/>
    </source>
</evidence>
<protein>
    <submittedName>
        <fullName evidence="2">Uncharacterized protein</fullName>
    </submittedName>
</protein>
<keyword evidence="3" id="KW-1185">Reference proteome</keyword>
<feature type="region of interest" description="Disordered" evidence="1">
    <location>
        <begin position="16"/>
        <end position="57"/>
    </location>
</feature>
<organism evidence="2 3">
    <name type="scientific">Nocardioides aquaticus</name>
    <dbReference type="NCBI Taxonomy" id="160826"/>
    <lineage>
        <taxon>Bacteria</taxon>
        <taxon>Bacillati</taxon>
        <taxon>Actinomycetota</taxon>
        <taxon>Actinomycetes</taxon>
        <taxon>Propionibacteriales</taxon>
        <taxon>Nocardioidaceae</taxon>
        <taxon>Nocardioides</taxon>
    </lineage>
</organism>
<dbReference type="Proteomes" id="UP000679307">
    <property type="component" value="Chromosome"/>
</dbReference>